<keyword evidence="3" id="KW-1185">Reference proteome</keyword>
<gene>
    <name evidence="2" type="ORF">GCM10023329_45600</name>
</gene>
<feature type="region of interest" description="Disordered" evidence="1">
    <location>
        <begin position="101"/>
        <end position="127"/>
    </location>
</feature>
<sequence>MAEGTEGTEAAALLARLVRCESPGAVLEALAAAGARAVPPGRKTLYVRRGDALDAYRGPEATRSTAPRCRRPRCGRWSAAGGARSPGTGGARCCWSRWSRGVSGSVRSPSRPSRAGPGTAAHPSGPLGRGVRGLDLVADCCALALRAHSVRGPPADAVEAAGTVRADGAAGAYRIGYRVVHGDGSVHRLTELGRVVPDERGRPARALGLVYESGDGDGAPEAAPRTGGARDAFLHTLTRALSRAVTVADVTRVMTDLARPALGAENLVLGVVEGGRLQIVGGSRVAPGPRRLRAAAHEAMAGAAVRERPLFVEDLSGPWGAAAAGALPPRAWAVLSLGPVDRAPGACPISFAGPAASARRSAPSTRPWRSSSRRAWSGHGCSTRNSSGRPTSSRRCCRRASRPWTPSAPGPATCRGPRGCRSAATGTTRRPSGTAPRPW</sequence>
<dbReference type="EMBL" id="BAABJV010000014">
    <property type="protein sequence ID" value="GAA4789165.1"/>
    <property type="molecule type" value="Genomic_DNA"/>
</dbReference>
<organism evidence="2 3">
    <name type="scientific">Streptomyces sanyensis</name>
    <dbReference type="NCBI Taxonomy" id="568869"/>
    <lineage>
        <taxon>Bacteria</taxon>
        <taxon>Bacillati</taxon>
        <taxon>Actinomycetota</taxon>
        <taxon>Actinomycetes</taxon>
        <taxon>Kitasatosporales</taxon>
        <taxon>Streptomycetaceae</taxon>
        <taxon>Streptomyces</taxon>
    </lineage>
</organism>
<feature type="region of interest" description="Disordered" evidence="1">
    <location>
        <begin position="351"/>
        <end position="439"/>
    </location>
</feature>
<reference evidence="3" key="1">
    <citation type="journal article" date="2019" name="Int. J. Syst. Evol. Microbiol.">
        <title>The Global Catalogue of Microorganisms (GCM) 10K type strain sequencing project: providing services to taxonomists for standard genome sequencing and annotation.</title>
        <authorList>
            <consortium name="The Broad Institute Genomics Platform"/>
            <consortium name="The Broad Institute Genome Sequencing Center for Infectious Disease"/>
            <person name="Wu L."/>
            <person name="Ma J."/>
        </authorList>
    </citation>
    <scope>NUCLEOTIDE SEQUENCE [LARGE SCALE GENOMIC DNA]</scope>
    <source>
        <strain evidence="3">JCM 18324</strain>
    </source>
</reference>
<protein>
    <recommendedName>
        <fullName evidence="4">Transcriptional regulator</fullName>
    </recommendedName>
</protein>
<dbReference type="Gene3D" id="2.10.70.100">
    <property type="match status" value="1"/>
</dbReference>
<feature type="compositionally biased region" description="Low complexity" evidence="1">
    <location>
        <begin position="101"/>
        <end position="114"/>
    </location>
</feature>
<evidence type="ECO:0000313" key="2">
    <source>
        <dbReference type="EMBL" id="GAA4789165.1"/>
    </source>
</evidence>
<feature type="compositionally biased region" description="Low complexity" evidence="1">
    <location>
        <begin position="352"/>
        <end position="378"/>
    </location>
</feature>
<evidence type="ECO:0008006" key="4">
    <source>
        <dbReference type="Google" id="ProtNLM"/>
    </source>
</evidence>
<name>A0ABP9B1U0_9ACTN</name>
<comment type="caution">
    <text evidence="2">The sequence shown here is derived from an EMBL/GenBank/DDBJ whole genome shotgun (WGS) entry which is preliminary data.</text>
</comment>
<evidence type="ECO:0000313" key="3">
    <source>
        <dbReference type="Proteomes" id="UP001501147"/>
    </source>
</evidence>
<dbReference type="Gene3D" id="3.30.450.40">
    <property type="match status" value="1"/>
</dbReference>
<dbReference type="Proteomes" id="UP001501147">
    <property type="component" value="Unassembled WGS sequence"/>
</dbReference>
<evidence type="ECO:0000256" key="1">
    <source>
        <dbReference type="SAM" id="MobiDB-lite"/>
    </source>
</evidence>
<proteinExistence type="predicted"/>
<accession>A0ABP9B1U0</accession>
<dbReference type="InterPro" id="IPR029016">
    <property type="entry name" value="GAF-like_dom_sf"/>
</dbReference>